<dbReference type="Proteomes" id="UP001056120">
    <property type="component" value="Linkage Group LG01"/>
</dbReference>
<proteinExistence type="predicted"/>
<gene>
    <name evidence="1" type="ORF">L1987_03114</name>
</gene>
<dbReference type="EMBL" id="CM042018">
    <property type="protein sequence ID" value="KAI3829001.1"/>
    <property type="molecule type" value="Genomic_DNA"/>
</dbReference>
<protein>
    <submittedName>
        <fullName evidence="1">Uncharacterized protein</fullName>
    </submittedName>
</protein>
<reference evidence="2" key="1">
    <citation type="journal article" date="2022" name="Mol. Ecol. Resour.">
        <title>The genomes of chicory, endive, great burdock and yacon provide insights into Asteraceae palaeo-polyploidization history and plant inulin production.</title>
        <authorList>
            <person name="Fan W."/>
            <person name="Wang S."/>
            <person name="Wang H."/>
            <person name="Wang A."/>
            <person name="Jiang F."/>
            <person name="Liu H."/>
            <person name="Zhao H."/>
            <person name="Xu D."/>
            <person name="Zhang Y."/>
        </authorList>
    </citation>
    <scope>NUCLEOTIDE SEQUENCE [LARGE SCALE GENOMIC DNA]</scope>
    <source>
        <strain evidence="2">cv. Yunnan</strain>
    </source>
</reference>
<evidence type="ECO:0000313" key="2">
    <source>
        <dbReference type="Proteomes" id="UP001056120"/>
    </source>
</evidence>
<accession>A0ACB9K9V0</accession>
<sequence>MVKMMLLTVIFMFILRSGHCQCSNASTSFRTNLRTLLDLLTKNAPLHDGYYEASVGNKPDQAFGILHCKANISKNDCANCLRYPYGILDECPENGKETLTTSCTMKFSHKNFFGSWSNFTIASFGGNGLDDPMVFSKGFSMMEDLASAVPDKPLMYQEAEIDVGVHGKRFGLAQCGRDLSKVSCRNCLEERLEVCRSYAHNRTGWVIVGIGCSMWYSNNISKALTPSNSELPPNVISGAQRCHGGNGITTIISMAIGATFTVFLATNIFQFA</sequence>
<comment type="caution">
    <text evidence="1">The sequence shown here is derived from an EMBL/GenBank/DDBJ whole genome shotgun (WGS) entry which is preliminary data.</text>
</comment>
<organism evidence="1 2">
    <name type="scientific">Smallanthus sonchifolius</name>
    <dbReference type="NCBI Taxonomy" id="185202"/>
    <lineage>
        <taxon>Eukaryota</taxon>
        <taxon>Viridiplantae</taxon>
        <taxon>Streptophyta</taxon>
        <taxon>Embryophyta</taxon>
        <taxon>Tracheophyta</taxon>
        <taxon>Spermatophyta</taxon>
        <taxon>Magnoliopsida</taxon>
        <taxon>eudicotyledons</taxon>
        <taxon>Gunneridae</taxon>
        <taxon>Pentapetalae</taxon>
        <taxon>asterids</taxon>
        <taxon>campanulids</taxon>
        <taxon>Asterales</taxon>
        <taxon>Asteraceae</taxon>
        <taxon>Asteroideae</taxon>
        <taxon>Heliantheae alliance</taxon>
        <taxon>Millerieae</taxon>
        <taxon>Smallanthus</taxon>
    </lineage>
</organism>
<reference evidence="1 2" key="2">
    <citation type="journal article" date="2022" name="Mol. Ecol. Resour.">
        <title>The genomes of chicory, endive, great burdock and yacon provide insights into Asteraceae paleo-polyploidization history and plant inulin production.</title>
        <authorList>
            <person name="Fan W."/>
            <person name="Wang S."/>
            <person name="Wang H."/>
            <person name="Wang A."/>
            <person name="Jiang F."/>
            <person name="Liu H."/>
            <person name="Zhao H."/>
            <person name="Xu D."/>
            <person name="Zhang Y."/>
        </authorList>
    </citation>
    <scope>NUCLEOTIDE SEQUENCE [LARGE SCALE GENOMIC DNA]</scope>
    <source>
        <strain evidence="2">cv. Yunnan</strain>
        <tissue evidence="1">Leaves</tissue>
    </source>
</reference>
<name>A0ACB9K9V0_9ASTR</name>
<evidence type="ECO:0000313" key="1">
    <source>
        <dbReference type="EMBL" id="KAI3829001.1"/>
    </source>
</evidence>
<keyword evidence="2" id="KW-1185">Reference proteome</keyword>